<gene>
    <name evidence="2" type="ORF">IPJ89_03135</name>
</gene>
<dbReference type="Proteomes" id="UP000596004">
    <property type="component" value="Chromosome"/>
</dbReference>
<accession>A0A7T9DIT3</accession>
<evidence type="ECO:0000256" key="1">
    <source>
        <dbReference type="SAM" id="Phobius"/>
    </source>
</evidence>
<feature type="transmembrane region" description="Helical" evidence="1">
    <location>
        <begin position="12"/>
        <end position="35"/>
    </location>
</feature>
<dbReference type="AlphaFoldDB" id="A0A7T9DIT3"/>
<reference evidence="2" key="1">
    <citation type="submission" date="2020-11" db="EMBL/GenBank/DDBJ databases">
        <title>Connecting structure to function with the recovery of over 1000 high-quality activated sludge metagenome-assembled genomes encoding full-length rRNA genes using long-read sequencing.</title>
        <authorList>
            <person name="Singleton C.M."/>
            <person name="Petriglieri F."/>
            <person name="Kristensen J.M."/>
            <person name="Kirkegaard R.H."/>
            <person name="Michaelsen T.Y."/>
            <person name="Andersen M.H."/>
            <person name="Karst S.M."/>
            <person name="Dueholm M.S."/>
            <person name="Nielsen P.H."/>
            <person name="Albertsen M."/>
        </authorList>
    </citation>
    <scope>NUCLEOTIDE SEQUENCE</scope>
    <source>
        <strain evidence="2">Fred_18-Q3-R57-64_BAT3C.431</strain>
    </source>
</reference>
<dbReference type="EMBL" id="CP064981">
    <property type="protein sequence ID" value="QQR92133.1"/>
    <property type="molecule type" value="Genomic_DNA"/>
</dbReference>
<protein>
    <recommendedName>
        <fullName evidence="3">Class III signal peptide-containing protein</fullName>
    </recommendedName>
</protein>
<sequence>MQPIRARGQGTTEYLIILAIVIVIALVVVGVLGGFGSQGSAVSASQSRSYWTTLQPFALIDWSVPASGTGSLVLKNVSTNSITITDVNWNNSAVDVTDVTLLANQTTTISSSRFTCNNSTGQSYALQVGFTYSTSALTGIKFYGRTPLVGSCQ</sequence>
<proteinExistence type="predicted"/>
<organism evidence="2">
    <name type="scientific">Candidatus Iainarchaeum sp</name>
    <dbReference type="NCBI Taxonomy" id="3101447"/>
    <lineage>
        <taxon>Archaea</taxon>
        <taxon>Candidatus Iainarchaeota</taxon>
        <taxon>Candidatus Iainarchaeia</taxon>
        <taxon>Candidatus Iainarchaeales</taxon>
        <taxon>Candidatus Iainarchaeaceae</taxon>
        <taxon>Candidatus Iainarchaeum</taxon>
    </lineage>
</organism>
<keyword evidence="1" id="KW-0812">Transmembrane</keyword>
<name>A0A7T9DIT3_9ARCH</name>
<keyword evidence="1" id="KW-1133">Transmembrane helix</keyword>
<evidence type="ECO:0000313" key="2">
    <source>
        <dbReference type="EMBL" id="QQR92133.1"/>
    </source>
</evidence>
<keyword evidence="1" id="KW-0472">Membrane</keyword>
<evidence type="ECO:0008006" key="3">
    <source>
        <dbReference type="Google" id="ProtNLM"/>
    </source>
</evidence>